<dbReference type="InterPro" id="IPR050525">
    <property type="entry name" value="ECM_Assembly_Org"/>
</dbReference>
<dbReference type="Pfam" id="PF00092">
    <property type="entry name" value="VWA"/>
    <property type="match status" value="1"/>
</dbReference>
<dbReference type="Proteomes" id="UP000749559">
    <property type="component" value="Unassembled WGS sequence"/>
</dbReference>
<dbReference type="CDD" id="cd01450">
    <property type="entry name" value="vWFA_subfamily_ECM"/>
    <property type="match status" value="1"/>
</dbReference>
<feature type="chain" id="PRO_5035840975" description="VWFA domain-containing protein" evidence="1">
    <location>
        <begin position="20"/>
        <end position="472"/>
    </location>
</feature>
<dbReference type="PROSITE" id="PS50234">
    <property type="entry name" value="VWFA"/>
    <property type="match status" value="1"/>
</dbReference>
<dbReference type="AlphaFoldDB" id="A0A8S4Q3H6"/>
<keyword evidence="1" id="KW-0732">Signal</keyword>
<sequence>MKVVHLFIIAHLCAMGVFCQGKQSICADIVFALETSCSVDDETKALAKVFIYDFVTRFDSVKQQNVSNVATQFGLLAYDATSRIVFTFSDALSKLEILQKIEMFKMETTDCKTLTHNAINMARYDFFETAFNDRRTPDVLVVLTDGRTQPQKYIPETTDAIQKLREAVRTIVIELPNKKGREMLPDTIEQLNTLAEAKDRFKLDNNSDIEDIATGVFDHLLEKSEYVCPPADPVHPCHEKCQYTAPPPKTAQPGLGRFSRVNVMLDCTYEENCDIQFLKDFAAELDRQPKCKMYYPLKAVAENRLYVIYGCESAGYLQKALLTKDSRFKCQVQPIMDYHDFAILTLGLNVSQEMTDAIMPRASLKCEHLIAVFREIEYPPGKTFEEIMTAWKEHARVQFSLKGTPGEENAEVFHYVGERREVIFHVWDSPEELDSMVVGGNGGQDWVLHRRVTSGLTHRTKSMIHLDCICNV</sequence>
<proteinExistence type="predicted"/>
<dbReference type="Gene3D" id="3.40.50.410">
    <property type="entry name" value="von Willebrand factor, type A domain"/>
    <property type="match status" value="1"/>
</dbReference>
<dbReference type="SMART" id="SM00327">
    <property type="entry name" value="VWA"/>
    <property type="match status" value="1"/>
</dbReference>
<evidence type="ECO:0000313" key="3">
    <source>
        <dbReference type="EMBL" id="CAH1799868.1"/>
    </source>
</evidence>
<gene>
    <name evidence="3" type="ORF">OFUS_LOCUS23832</name>
</gene>
<name>A0A8S4Q3H6_OWEFU</name>
<protein>
    <recommendedName>
        <fullName evidence="2">VWFA domain-containing protein</fullName>
    </recommendedName>
</protein>
<evidence type="ECO:0000256" key="1">
    <source>
        <dbReference type="SAM" id="SignalP"/>
    </source>
</evidence>
<reference evidence="3" key="1">
    <citation type="submission" date="2022-03" db="EMBL/GenBank/DDBJ databases">
        <authorList>
            <person name="Martin C."/>
        </authorList>
    </citation>
    <scope>NUCLEOTIDE SEQUENCE</scope>
</reference>
<dbReference type="InterPro" id="IPR002035">
    <property type="entry name" value="VWF_A"/>
</dbReference>
<keyword evidence="4" id="KW-1185">Reference proteome</keyword>
<evidence type="ECO:0000313" key="4">
    <source>
        <dbReference type="Proteomes" id="UP000749559"/>
    </source>
</evidence>
<dbReference type="OrthoDB" id="199024at2759"/>
<comment type="caution">
    <text evidence="3">The sequence shown here is derived from an EMBL/GenBank/DDBJ whole genome shotgun (WGS) entry which is preliminary data.</text>
</comment>
<evidence type="ECO:0000259" key="2">
    <source>
        <dbReference type="PROSITE" id="PS50234"/>
    </source>
</evidence>
<feature type="signal peptide" evidence="1">
    <location>
        <begin position="1"/>
        <end position="19"/>
    </location>
</feature>
<dbReference type="InterPro" id="IPR036465">
    <property type="entry name" value="vWFA_dom_sf"/>
</dbReference>
<organism evidence="3 4">
    <name type="scientific">Owenia fusiformis</name>
    <name type="common">Polychaete worm</name>
    <dbReference type="NCBI Taxonomy" id="6347"/>
    <lineage>
        <taxon>Eukaryota</taxon>
        <taxon>Metazoa</taxon>
        <taxon>Spiralia</taxon>
        <taxon>Lophotrochozoa</taxon>
        <taxon>Annelida</taxon>
        <taxon>Polychaeta</taxon>
        <taxon>Sedentaria</taxon>
        <taxon>Canalipalpata</taxon>
        <taxon>Sabellida</taxon>
        <taxon>Oweniida</taxon>
        <taxon>Oweniidae</taxon>
        <taxon>Owenia</taxon>
    </lineage>
</organism>
<dbReference type="SUPFAM" id="SSF53300">
    <property type="entry name" value="vWA-like"/>
    <property type="match status" value="1"/>
</dbReference>
<accession>A0A8S4Q3H6</accession>
<dbReference type="EMBL" id="CAIIXF020000011">
    <property type="protein sequence ID" value="CAH1799868.1"/>
    <property type="molecule type" value="Genomic_DNA"/>
</dbReference>
<dbReference type="PANTHER" id="PTHR24020">
    <property type="entry name" value="COLLAGEN ALPHA"/>
    <property type="match status" value="1"/>
</dbReference>
<feature type="domain" description="VWFA" evidence="2">
    <location>
        <begin position="28"/>
        <end position="220"/>
    </location>
</feature>